<reference evidence="4 5" key="1">
    <citation type="submission" date="2020-08" db="EMBL/GenBank/DDBJ databases">
        <title>Genomic Encyclopedia of Type Strains, Phase IV (KMG-IV): sequencing the most valuable type-strain genomes for metagenomic binning, comparative biology and taxonomic classification.</title>
        <authorList>
            <person name="Goeker M."/>
        </authorList>
    </citation>
    <scope>NUCLEOTIDE SEQUENCE [LARGE SCALE GENOMIC DNA]</scope>
    <source>
        <strain evidence="4 5">DSM 19979</strain>
    </source>
</reference>
<keyword evidence="1" id="KW-0304">Gas vesicle</keyword>
<comment type="subcellular location">
    <subcellularLocation>
        <location evidence="2">Gas vesicle</location>
    </subcellularLocation>
</comment>
<keyword evidence="5" id="KW-1185">Reference proteome</keyword>
<dbReference type="EMBL" id="JACIDJ010000005">
    <property type="protein sequence ID" value="MBB3899350.1"/>
    <property type="molecule type" value="Genomic_DNA"/>
</dbReference>
<evidence type="ECO:0000256" key="2">
    <source>
        <dbReference type="ARBA" id="ARBA00035108"/>
    </source>
</evidence>
<dbReference type="GO" id="GO:0031412">
    <property type="term" value="P:gas vesicle organization"/>
    <property type="evidence" value="ECO:0007669"/>
    <property type="project" value="InterPro"/>
</dbReference>
<comment type="caution">
    <text evidence="4">The sequence shown here is derived from an EMBL/GenBank/DDBJ whole genome shotgun (WGS) entry which is preliminary data.</text>
</comment>
<evidence type="ECO:0000313" key="4">
    <source>
        <dbReference type="EMBL" id="MBB3899350.1"/>
    </source>
</evidence>
<dbReference type="GO" id="GO:0031411">
    <property type="term" value="C:gas vesicle"/>
    <property type="evidence" value="ECO:0007669"/>
    <property type="project" value="UniProtKB-SubCell"/>
</dbReference>
<accession>A0A840AFV1</accession>
<sequence>MSLALYAYAALPAGVPVPDMPGLEGAGPLALVTEGAVVALVSPVPAAWFAEGGLASDPEWVSRQALRHHAVCGVLAGTALPLAFGAVFSSEAPLRLWLAERAGPLATALTHAQGCAEWTLLLREDTPRLEAWLAAHDTELARLSGAAAVAGPGTRFLLERRLERAREEARARHLDAAATRLQVALADHARALIPARTRAGMLGVNVLLPGAPPPSLENMASELDATGVSLTLSGPWPPYAFAREALAHAHG</sequence>
<organism evidence="4 5">
    <name type="scientific">Roseococcus suduntuyensis</name>
    <dbReference type="NCBI Taxonomy" id="455361"/>
    <lineage>
        <taxon>Bacteria</taxon>
        <taxon>Pseudomonadati</taxon>
        <taxon>Pseudomonadota</taxon>
        <taxon>Alphaproteobacteria</taxon>
        <taxon>Acetobacterales</taxon>
        <taxon>Roseomonadaceae</taxon>
        <taxon>Roseococcus</taxon>
    </lineage>
</organism>
<name>A0A840AFV1_9PROT</name>
<dbReference type="Pfam" id="PF06386">
    <property type="entry name" value="GvpL_GvpF"/>
    <property type="match status" value="1"/>
</dbReference>
<dbReference type="InterPro" id="IPR009430">
    <property type="entry name" value="GvpL/GvpF"/>
</dbReference>
<evidence type="ECO:0000313" key="5">
    <source>
        <dbReference type="Proteomes" id="UP000553193"/>
    </source>
</evidence>
<evidence type="ECO:0008006" key="6">
    <source>
        <dbReference type="Google" id="ProtNLM"/>
    </source>
</evidence>
<proteinExistence type="inferred from homology"/>
<comment type="similarity">
    <text evidence="3">Belongs to the gas vesicle GvpF/GvpL family.</text>
</comment>
<gene>
    <name evidence="4" type="ORF">GGQ83_002802</name>
</gene>
<dbReference type="RefSeq" id="WP_184385046.1">
    <property type="nucleotide sequence ID" value="NZ_JACIDJ010000005.1"/>
</dbReference>
<dbReference type="Proteomes" id="UP000553193">
    <property type="component" value="Unassembled WGS sequence"/>
</dbReference>
<protein>
    <recommendedName>
        <fullName evidence="6">Gas vesicle synthesis protein GvpL/GvpF</fullName>
    </recommendedName>
</protein>
<evidence type="ECO:0000256" key="1">
    <source>
        <dbReference type="ARBA" id="ARBA00022987"/>
    </source>
</evidence>
<dbReference type="PANTHER" id="PTHR36852">
    <property type="entry name" value="PROTEIN GVPL 2"/>
    <property type="match status" value="1"/>
</dbReference>
<dbReference type="AlphaFoldDB" id="A0A840AFV1"/>
<dbReference type="PANTHER" id="PTHR36852:SF1">
    <property type="entry name" value="PROTEIN GVPL 2"/>
    <property type="match status" value="1"/>
</dbReference>
<evidence type="ECO:0000256" key="3">
    <source>
        <dbReference type="ARBA" id="ARBA00035643"/>
    </source>
</evidence>